<dbReference type="AlphaFoldDB" id="A0A6A4NQ85"/>
<evidence type="ECO:0000313" key="2">
    <source>
        <dbReference type="Proteomes" id="UP000447434"/>
    </source>
</evidence>
<dbReference type="EMBL" id="WOCE01000022">
    <property type="protein sequence ID" value="KAE9588748.1"/>
    <property type="molecule type" value="Genomic_DNA"/>
</dbReference>
<sequence>MMDGLEIGCDRGIGRDSRCDMDIGLDVKVSDVTMMVMVKAFQGSFMVQLG</sequence>
<keyword evidence="2" id="KW-1185">Reference proteome</keyword>
<protein>
    <submittedName>
        <fullName evidence="1">Uncharacterized protein</fullName>
    </submittedName>
</protein>
<reference evidence="2" key="1">
    <citation type="journal article" date="2020" name="Nat. Commun.">
        <title>Genome sequence of the cluster root forming white lupin.</title>
        <authorList>
            <person name="Hufnagel B."/>
            <person name="Marques A."/>
            <person name="Soriano A."/>
            <person name="Marques L."/>
            <person name="Divol F."/>
            <person name="Doumas P."/>
            <person name="Sallet E."/>
            <person name="Mancinotti D."/>
            <person name="Carrere S."/>
            <person name="Marande W."/>
            <person name="Arribat S."/>
            <person name="Keller J."/>
            <person name="Huneau C."/>
            <person name="Blein T."/>
            <person name="Aime D."/>
            <person name="Laguerre M."/>
            <person name="Taylor J."/>
            <person name="Schubert V."/>
            <person name="Nelson M."/>
            <person name="Geu-Flores F."/>
            <person name="Crespi M."/>
            <person name="Gallardo-Guerrero K."/>
            <person name="Delaux P.-M."/>
            <person name="Salse J."/>
            <person name="Berges H."/>
            <person name="Guyot R."/>
            <person name="Gouzy J."/>
            <person name="Peret B."/>
        </authorList>
    </citation>
    <scope>NUCLEOTIDE SEQUENCE [LARGE SCALE GENOMIC DNA]</scope>
    <source>
        <strain evidence="2">cv. Amiga</strain>
    </source>
</reference>
<evidence type="ECO:0000313" key="1">
    <source>
        <dbReference type="EMBL" id="KAE9588748.1"/>
    </source>
</evidence>
<name>A0A6A4NQ85_LUPAL</name>
<proteinExistence type="predicted"/>
<accession>A0A6A4NQ85</accession>
<dbReference type="Proteomes" id="UP000447434">
    <property type="component" value="Chromosome 22"/>
</dbReference>
<comment type="caution">
    <text evidence="1">The sequence shown here is derived from an EMBL/GenBank/DDBJ whole genome shotgun (WGS) entry which is preliminary data.</text>
</comment>
<organism evidence="1 2">
    <name type="scientific">Lupinus albus</name>
    <name type="common">White lupine</name>
    <name type="synonym">Lupinus termis</name>
    <dbReference type="NCBI Taxonomy" id="3870"/>
    <lineage>
        <taxon>Eukaryota</taxon>
        <taxon>Viridiplantae</taxon>
        <taxon>Streptophyta</taxon>
        <taxon>Embryophyta</taxon>
        <taxon>Tracheophyta</taxon>
        <taxon>Spermatophyta</taxon>
        <taxon>Magnoliopsida</taxon>
        <taxon>eudicotyledons</taxon>
        <taxon>Gunneridae</taxon>
        <taxon>Pentapetalae</taxon>
        <taxon>rosids</taxon>
        <taxon>fabids</taxon>
        <taxon>Fabales</taxon>
        <taxon>Fabaceae</taxon>
        <taxon>Papilionoideae</taxon>
        <taxon>50 kb inversion clade</taxon>
        <taxon>genistoids sensu lato</taxon>
        <taxon>core genistoids</taxon>
        <taxon>Genisteae</taxon>
        <taxon>Lupinus</taxon>
    </lineage>
</organism>
<gene>
    <name evidence="1" type="ORF">Lalb_Chr22g0358661</name>
</gene>